<feature type="domain" description="Amidase" evidence="1">
    <location>
        <begin position="275"/>
        <end position="378"/>
    </location>
</feature>
<dbReference type="EC" id="3.5.1.4" evidence="2"/>
<dbReference type="Gene3D" id="3.90.1300.10">
    <property type="entry name" value="Amidase signature (AS) domain"/>
    <property type="match status" value="1"/>
</dbReference>
<dbReference type="PROSITE" id="PS00571">
    <property type="entry name" value="AMIDASES"/>
    <property type="match status" value="1"/>
</dbReference>
<dbReference type="Pfam" id="PF01425">
    <property type="entry name" value="Amidase"/>
    <property type="match status" value="2"/>
</dbReference>
<dbReference type="InterPro" id="IPR023631">
    <property type="entry name" value="Amidase_dom"/>
</dbReference>
<evidence type="ECO:0000259" key="1">
    <source>
        <dbReference type="Pfam" id="PF01425"/>
    </source>
</evidence>
<sequence length="391" mass="42607">MNSVLNGMVLDLKGAYPVKEGPLNHLRLAVKDLFHLAGVPTSAGNPHWLESHPVPDETASSVLKLLNAGVELVGKTLTDELAYSLNGINYHFGTPCNYAAEGRIPGGSSSGSAVAVSMGLADIGLGTDTGGSIRVPASYNGLFGLRPTHGVIEMDNMVPLAPQFDTIGWMTRDLETLSKVADVMLPPQTVHLPKQLVVFHPIIQGRHLWTDDATNWLADRAAVFEAVSHIELDESLLSFASETYRTLQGFQAWQVHGEWITNEKPVLGSDIAARFDWCRTITEAQYEQAERDRASIRRQIDDYLPSDDTVVMMPTTPGAAPLLDETPEELADYRNELMGLTALAGLTRRPQLHLPVLKDQGAPWGVSLFGAMQQDKALIALSERLLEVNDG</sequence>
<dbReference type="GO" id="GO:0004040">
    <property type="term" value="F:amidase activity"/>
    <property type="evidence" value="ECO:0007669"/>
    <property type="project" value="UniProtKB-EC"/>
</dbReference>
<dbReference type="InterPro" id="IPR036928">
    <property type="entry name" value="AS_sf"/>
</dbReference>
<dbReference type="KEGG" id="htr:EPV75_09945"/>
<dbReference type="PANTHER" id="PTHR46310:SF7">
    <property type="entry name" value="AMIDASE 1"/>
    <property type="match status" value="1"/>
</dbReference>
<dbReference type="SUPFAM" id="SSF75304">
    <property type="entry name" value="Amidase signature (AS) enzymes"/>
    <property type="match status" value="1"/>
</dbReference>
<reference evidence="2 3" key="1">
    <citation type="journal article" date="2018" name="Environ. Microbiol.">
        <title>Genomes of ubiquitous marine and hypersaline Hydrogenovibrio, Thiomicrorhabdus and Thiomicrospira spp. encode a diversity of mechanisms to sustain chemolithoautotrophy in heterogeneous environments.</title>
        <authorList>
            <person name="Scott K.M."/>
            <person name="Williams J."/>
            <person name="Porter C.M.B."/>
            <person name="Russel S."/>
            <person name="Harmer T.L."/>
            <person name="Paul J.H."/>
            <person name="Antonen K.M."/>
            <person name="Bridges M.K."/>
            <person name="Camper G.J."/>
            <person name="Campla C.K."/>
            <person name="Casella L.G."/>
            <person name="Chase E."/>
            <person name="Conrad J.W."/>
            <person name="Cruz M.C."/>
            <person name="Dunlap D.S."/>
            <person name="Duran L."/>
            <person name="Fahsbender E.M."/>
            <person name="Goldsmith D.B."/>
            <person name="Keeley R.F."/>
            <person name="Kondoff M.R."/>
            <person name="Kussy B.I."/>
            <person name="Lane M.K."/>
            <person name="Lawler S."/>
            <person name="Leigh B.A."/>
            <person name="Lewis C."/>
            <person name="Lostal L.M."/>
            <person name="Marking D."/>
            <person name="Mancera P.A."/>
            <person name="McClenthan E.C."/>
            <person name="McIntyre E.A."/>
            <person name="Mine J.A."/>
            <person name="Modi S."/>
            <person name="Moore B.D."/>
            <person name="Morgan W.A."/>
            <person name="Nelson K.M."/>
            <person name="Nguyen K.N."/>
            <person name="Ogburn N."/>
            <person name="Parrino D.G."/>
            <person name="Pedapudi A.D."/>
            <person name="Pelham R.P."/>
            <person name="Preece A.M."/>
            <person name="Rampersad E.A."/>
            <person name="Richardson J.C."/>
            <person name="Rodgers C.M."/>
            <person name="Schaffer B.L."/>
            <person name="Sheridan N.E."/>
            <person name="Solone M.R."/>
            <person name="Staley Z.R."/>
            <person name="Tabuchi M."/>
            <person name="Waide R.J."/>
            <person name="Wanjugi P.W."/>
            <person name="Young S."/>
            <person name="Clum A."/>
            <person name="Daum C."/>
            <person name="Huntemann M."/>
            <person name="Ivanova N."/>
            <person name="Kyrpides N."/>
            <person name="Mikhailova N."/>
            <person name="Palaniappan K."/>
            <person name="Pillay M."/>
            <person name="Reddy T.B.K."/>
            <person name="Shapiro N."/>
            <person name="Stamatis D."/>
            <person name="Varghese N."/>
            <person name="Woyke T."/>
            <person name="Boden R."/>
            <person name="Freyermuth S.K."/>
            <person name="Kerfeld C.A."/>
        </authorList>
    </citation>
    <scope>NUCLEOTIDE SEQUENCE [LARGE SCALE GENOMIC DNA]</scope>
    <source>
        <strain evidence="2 3">JR-2</strain>
    </source>
</reference>
<protein>
    <submittedName>
        <fullName evidence="2">Amidase</fullName>
        <ecNumber evidence="2">3.5.1.4</ecNumber>
    </submittedName>
</protein>
<evidence type="ECO:0000313" key="2">
    <source>
        <dbReference type="EMBL" id="QAB15965.1"/>
    </source>
</evidence>
<evidence type="ECO:0000313" key="3">
    <source>
        <dbReference type="Proteomes" id="UP000285478"/>
    </source>
</evidence>
<dbReference type="NCBIfam" id="NF006169">
    <property type="entry name" value="PRK08310.1"/>
    <property type="match status" value="1"/>
</dbReference>
<dbReference type="InterPro" id="IPR020556">
    <property type="entry name" value="Amidase_CS"/>
</dbReference>
<accession>A0A410H4W2</accession>
<dbReference type="PANTHER" id="PTHR46310">
    <property type="entry name" value="AMIDASE 1"/>
    <property type="match status" value="1"/>
</dbReference>
<keyword evidence="2" id="KW-0378">Hydrolase</keyword>
<proteinExistence type="predicted"/>
<dbReference type="AlphaFoldDB" id="A0A410H4W2"/>
<dbReference type="EMBL" id="CP035033">
    <property type="protein sequence ID" value="QAB15965.1"/>
    <property type="molecule type" value="Genomic_DNA"/>
</dbReference>
<gene>
    <name evidence="2" type="ORF">EPV75_09945</name>
</gene>
<feature type="domain" description="Amidase" evidence="1">
    <location>
        <begin position="19"/>
        <end position="189"/>
    </location>
</feature>
<dbReference type="RefSeq" id="WP_128385288.1">
    <property type="nucleotide sequence ID" value="NZ_CP035033.1"/>
</dbReference>
<organism evidence="2 3">
    <name type="scientific">Hydrogenovibrio thermophilus</name>
    <dbReference type="NCBI Taxonomy" id="265883"/>
    <lineage>
        <taxon>Bacteria</taxon>
        <taxon>Pseudomonadati</taxon>
        <taxon>Pseudomonadota</taxon>
        <taxon>Gammaproteobacteria</taxon>
        <taxon>Thiotrichales</taxon>
        <taxon>Piscirickettsiaceae</taxon>
        <taxon>Hydrogenovibrio</taxon>
    </lineage>
</organism>
<name>A0A410H4W2_9GAMM</name>
<dbReference type="Proteomes" id="UP000285478">
    <property type="component" value="Chromosome"/>
</dbReference>
<keyword evidence="3" id="KW-1185">Reference proteome</keyword>